<evidence type="ECO:0000256" key="9">
    <source>
        <dbReference type="ARBA" id="ARBA00022840"/>
    </source>
</evidence>
<keyword evidence="14" id="KW-1003">Cell membrane</keyword>
<keyword evidence="5 14" id="KW-0479">Metal-binding</keyword>
<feature type="region of interest" description="Disordered" evidence="16">
    <location>
        <begin position="672"/>
        <end position="707"/>
    </location>
</feature>
<dbReference type="AlphaFoldDB" id="A0A517MQU1"/>
<evidence type="ECO:0000256" key="10">
    <source>
        <dbReference type="ARBA" id="ARBA00022989"/>
    </source>
</evidence>
<name>A0A517MQU1_9BACT</name>
<comment type="function">
    <text evidence="14">Acts as a processive, ATP-dependent zinc metallopeptidase for both cytoplasmic and membrane proteins. Plays a role in the quality control of integral membrane proteins.</text>
</comment>
<dbReference type="SUPFAM" id="SSF140990">
    <property type="entry name" value="FtsH protease domain-like"/>
    <property type="match status" value="1"/>
</dbReference>
<evidence type="ECO:0000256" key="2">
    <source>
        <dbReference type="ARBA" id="ARBA00010044"/>
    </source>
</evidence>
<dbReference type="FunFam" id="1.20.58.760:FF:000001">
    <property type="entry name" value="ATP-dependent zinc metalloprotease FtsH"/>
    <property type="match status" value="1"/>
</dbReference>
<evidence type="ECO:0000256" key="4">
    <source>
        <dbReference type="ARBA" id="ARBA00022692"/>
    </source>
</evidence>
<dbReference type="InterPro" id="IPR003960">
    <property type="entry name" value="ATPase_AAA_CS"/>
</dbReference>
<dbReference type="Gene3D" id="1.20.58.760">
    <property type="entry name" value="Peptidase M41"/>
    <property type="match status" value="1"/>
</dbReference>
<dbReference type="PANTHER" id="PTHR23076:SF97">
    <property type="entry name" value="ATP-DEPENDENT ZINC METALLOPROTEASE YME1L1"/>
    <property type="match status" value="1"/>
</dbReference>
<dbReference type="PROSITE" id="PS00674">
    <property type="entry name" value="AAA"/>
    <property type="match status" value="1"/>
</dbReference>
<evidence type="ECO:0000313" key="19">
    <source>
        <dbReference type="Proteomes" id="UP000319852"/>
    </source>
</evidence>
<feature type="transmembrane region" description="Helical" evidence="14">
    <location>
        <begin position="180"/>
        <end position="201"/>
    </location>
</feature>
<dbReference type="PANTHER" id="PTHR23076">
    <property type="entry name" value="METALLOPROTEASE M41 FTSH"/>
    <property type="match status" value="1"/>
</dbReference>
<dbReference type="Gene3D" id="1.10.8.60">
    <property type="match status" value="1"/>
</dbReference>
<dbReference type="InterPro" id="IPR003593">
    <property type="entry name" value="AAA+_ATPase"/>
</dbReference>
<keyword evidence="11 14" id="KW-0482">Metalloprotease</keyword>
<dbReference type="KEGG" id="amob:HG15A2_05100"/>
<keyword evidence="12 14" id="KW-0472">Membrane</keyword>
<dbReference type="InterPro" id="IPR003959">
    <property type="entry name" value="ATPase_AAA_core"/>
</dbReference>
<organism evidence="18 19">
    <name type="scientific">Adhaeretor mobilis</name>
    <dbReference type="NCBI Taxonomy" id="1930276"/>
    <lineage>
        <taxon>Bacteria</taxon>
        <taxon>Pseudomonadati</taxon>
        <taxon>Planctomycetota</taxon>
        <taxon>Planctomycetia</taxon>
        <taxon>Pirellulales</taxon>
        <taxon>Lacipirellulaceae</taxon>
        <taxon>Adhaeretor</taxon>
    </lineage>
</organism>
<dbReference type="Proteomes" id="UP000319852">
    <property type="component" value="Chromosome"/>
</dbReference>
<evidence type="ECO:0000256" key="13">
    <source>
        <dbReference type="ARBA" id="ARBA00061570"/>
    </source>
</evidence>
<feature type="region of interest" description="Disordered" evidence="16">
    <location>
        <begin position="109"/>
        <end position="140"/>
    </location>
</feature>
<comment type="subunit">
    <text evidence="14">Homohexamer.</text>
</comment>
<dbReference type="GO" id="GO:0004222">
    <property type="term" value="F:metalloendopeptidase activity"/>
    <property type="evidence" value="ECO:0007669"/>
    <property type="project" value="InterPro"/>
</dbReference>
<dbReference type="GO" id="GO:0008270">
    <property type="term" value="F:zinc ion binding"/>
    <property type="evidence" value="ECO:0007669"/>
    <property type="project" value="UniProtKB-UniRule"/>
</dbReference>
<evidence type="ECO:0000313" key="18">
    <source>
        <dbReference type="EMBL" id="QDS97249.1"/>
    </source>
</evidence>
<evidence type="ECO:0000256" key="16">
    <source>
        <dbReference type="SAM" id="MobiDB-lite"/>
    </source>
</evidence>
<accession>A0A517MQU1</accession>
<dbReference type="Gene3D" id="3.40.50.300">
    <property type="entry name" value="P-loop containing nucleotide triphosphate hydrolases"/>
    <property type="match status" value="1"/>
</dbReference>
<evidence type="ECO:0000256" key="1">
    <source>
        <dbReference type="ARBA" id="ARBA00004370"/>
    </source>
</evidence>
<keyword evidence="4 14" id="KW-0812">Transmembrane</keyword>
<feature type="binding site" evidence="14">
    <location>
        <position position="493"/>
    </location>
    <ligand>
        <name>Zn(2+)</name>
        <dbReference type="ChEBI" id="CHEBI:29105"/>
        <note>catalytic</note>
    </ligand>
</feature>
<dbReference type="InterPro" id="IPR037219">
    <property type="entry name" value="Peptidase_M41-like"/>
</dbReference>
<evidence type="ECO:0000256" key="15">
    <source>
        <dbReference type="RuleBase" id="RU003651"/>
    </source>
</evidence>
<dbReference type="SUPFAM" id="SSF52540">
    <property type="entry name" value="P-loop containing nucleoside triphosphate hydrolases"/>
    <property type="match status" value="1"/>
</dbReference>
<dbReference type="Pfam" id="PF17862">
    <property type="entry name" value="AAA_lid_3"/>
    <property type="match status" value="1"/>
</dbReference>
<dbReference type="GO" id="GO:0005524">
    <property type="term" value="F:ATP binding"/>
    <property type="evidence" value="ECO:0007669"/>
    <property type="project" value="UniProtKB-UniRule"/>
</dbReference>
<evidence type="ECO:0000256" key="12">
    <source>
        <dbReference type="ARBA" id="ARBA00023136"/>
    </source>
</evidence>
<feature type="binding site" evidence="14">
    <location>
        <position position="497"/>
    </location>
    <ligand>
        <name>Zn(2+)</name>
        <dbReference type="ChEBI" id="CHEBI:29105"/>
        <note>catalytic</note>
    </ligand>
</feature>
<dbReference type="Pfam" id="PF00004">
    <property type="entry name" value="AAA"/>
    <property type="match status" value="1"/>
</dbReference>
<feature type="active site" evidence="14">
    <location>
        <position position="494"/>
    </location>
</feature>
<feature type="domain" description="AAA+ ATPase" evidence="17">
    <location>
        <begin position="263"/>
        <end position="402"/>
    </location>
</feature>
<feature type="binding site" evidence="14">
    <location>
        <position position="571"/>
    </location>
    <ligand>
        <name>Zn(2+)</name>
        <dbReference type="ChEBI" id="CHEBI:29105"/>
        <note>catalytic</note>
    </ligand>
</feature>
<keyword evidence="19" id="KW-1185">Reference proteome</keyword>
<dbReference type="EMBL" id="CP036263">
    <property type="protein sequence ID" value="QDS97249.1"/>
    <property type="molecule type" value="Genomic_DNA"/>
</dbReference>
<dbReference type="InterPro" id="IPR005936">
    <property type="entry name" value="FtsH"/>
</dbReference>
<comment type="cofactor">
    <cofactor evidence="14">
        <name>Zn(2+)</name>
        <dbReference type="ChEBI" id="CHEBI:29105"/>
    </cofactor>
    <text evidence="14">Binds 1 zinc ion per subunit.</text>
</comment>
<keyword evidence="8 14" id="KW-0862">Zinc</keyword>
<feature type="compositionally biased region" description="Polar residues" evidence="16">
    <location>
        <begin position="128"/>
        <end position="139"/>
    </location>
</feature>
<feature type="binding site" evidence="14">
    <location>
        <begin position="271"/>
        <end position="278"/>
    </location>
    <ligand>
        <name>ATP</name>
        <dbReference type="ChEBI" id="CHEBI:30616"/>
    </ligand>
</feature>
<dbReference type="InterPro" id="IPR027417">
    <property type="entry name" value="P-loop_NTPase"/>
</dbReference>
<comment type="similarity">
    <text evidence="2 14">In the C-terminal section; belongs to the peptidase M41 family.</text>
</comment>
<feature type="compositionally biased region" description="Basic and acidic residues" evidence="16">
    <location>
        <begin position="686"/>
        <end position="696"/>
    </location>
</feature>
<dbReference type="FunFam" id="1.10.8.60:FF:000001">
    <property type="entry name" value="ATP-dependent zinc metalloprotease FtsH"/>
    <property type="match status" value="1"/>
</dbReference>
<dbReference type="HAMAP" id="MF_01458">
    <property type="entry name" value="FtsH"/>
    <property type="match status" value="1"/>
</dbReference>
<comment type="similarity">
    <text evidence="13 14">In the central section; belongs to the AAA ATPase family.</text>
</comment>
<comment type="similarity">
    <text evidence="15">Belongs to the AAA ATPase family.</text>
</comment>
<keyword evidence="3 14" id="KW-0645">Protease</keyword>
<sequence>MDNSKEDKKQSAEKKPASQGGNLVWYVLGMFIILLLLGTVFSGNNALEISMSELEQLLVASNPENDDDPRYITVDRPKAKEPVQLKLSDPKDLVVGSTGVTGTVKKFYRDLPGKSTEGSQGDPGQGNQGTTNDQASTAFKETEGRVKFRVDRLPSEQRFVNLLAENNITDWDYEQTPSQWLGLLPVLMLTGMFVLLMIIMLRRMGGAGSPMAFGRSRGKLIAQDDIDASFDDVAGIEEAVDELREVVDFLKNPERYHRLGGRIPRGVLLVGPPGTGKTLLARAVAGEAEVPFYSLSGSDFVEMFVGVGAARVRDMFGQAEQRAPCIIFIDELDALGKTRGSGQMGGHDEREQTLNALLVEMDGFGTNSGVIVMGATNRPETLDPALLRPGRFDRHVLVDRPDVGGREDILNVHLQNIKVDEKVDVKRIAAITSGFVGADLANLVNEAALLAARNGKKAVGMVELNEAVERSAVGLEKKSRIMQDDEKLRLAYHEAGHALVAYVLPNTDPVHKVSILPRGMGALGYMMQRPEFDRFMMTRDQLKSQIQVCLGGTVAEEIIYEGDIGNGATSDLERATSIARSMVMDFGMSPLGRVKFRENNRNQFLGGEFGGAQGHSEQTAREIDEQVNKYMEEGLEKVRHILEKRRPTLEAITKILLKEETIDGDEFRRIMEENSVGPMVVPGTDAEPKRPAREESQNGSDAEASGS</sequence>
<dbReference type="CDD" id="cd19501">
    <property type="entry name" value="RecA-like_FtsH"/>
    <property type="match status" value="1"/>
</dbReference>
<dbReference type="SMART" id="SM00382">
    <property type="entry name" value="AAA"/>
    <property type="match status" value="1"/>
</dbReference>
<evidence type="ECO:0000256" key="14">
    <source>
        <dbReference type="HAMAP-Rule" id="MF_01458"/>
    </source>
</evidence>
<evidence type="ECO:0000256" key="7">
    <source>
        <dbReference type="ARBA" id="ARBA00022801"/>
    </source>
</evidence>
<dbReference type="NCBIfam" id="TIGR01241">
    <property type="entry name" value="FtsH_fam"/>
    <property type="match status" value="1"/>
</dbReference>
<dbReference type="GO" id="GO:0030163">
    <property type="term" value="P:protein catabolic process"/>
    <property type="evidence" value="ECO:0007669"/>
    <property type="project" value="UniProtKB-UniRule"/>
</dbReference>
<dbReference type="GO" id="GO:0004176">
    <property type="term" value="F:ATP-dependent peptidase activity"/>
    <property type="evidence" value="ECO:0007669"/>
    <property type="project" value="InterPro"/>
</dbReference>
<gene>
    <name evidence="18" type="primary">ftsH_2</name>
    <name evidence="14" type="synonym">ftsH</name>
    <name evidence="18" type="ORF">HG15A2_05100</name>
</gene>
<evidence type="ECO:0000256" key="3">
    <source>
        <dbReference type="ARBA" id="ARBA00022670"/>
    </source>
</evidence>
<keyword evidence="6 14" id="KW-0547">Nucleotide-binding</keyword>
<reference evidence="18 19" key="1">
    <citation type="submission" date="2019-02" db="EMBL/GenBank/DDBJ databases">
        <title>Deep-cultivation of Planctomycetes and their phenomic and genomic characterization uncovers novel biology.</title>
        <authorList>
            <person name="Wiegand S."/>
            <person name="Jogler M."/>
            <person name="Boedeker C."/>
            <person name="Pinto D."/>
            <person name="Vollmers J."/>
            <person name="Rivas-Marin E."/>
            <person name="Kohn T."/>
            <person name="Peeters S.H."/>
            <person name="Heuer A."/>
            <person name="Rast P."/>
            <person name="Oberbeckmann S."/>
            <person name="Bunk B."/>
            <person name="Jeske O."/>
            <person name="Meyerdierks A."/>
            <person name="Storesund J.E."/>
            <person name="Kallscheuer N."/>
            <person name="Luecker S."/>
            <person name="Lage O.M."/>
            <person name="Pohl T."/>
            <person name="Merkel B.J."/>
            <person name="Hornburger P."/>
            <person name="Mueller R.-W."/>
            <person name="Bruemmer F."/>
            <person name="Labrenz M."/>
            <person name="Spormann A.M."/>
            <person name="Op den Camp H."/>
            <person name="Overmann J."/>
            <person name="Amann R."/>
            <person name="Jetten M.S.M."/>
            <person name="Mascher T."/>
            <person name="Medema M.H."/>
            <person name="Devos D.P."/>
            <person name="Kaster A.-K."/>
            <person name="Ovreas L."/>
            <person name="Rohde M."/>
            <person name="Galperin M.Y."/>
            <person name="Jogler C."/>
        </authorList>
    </citation>
    <scope>NUCLEOTIDE SEQUENCE [LARGE SCALE GENOMIC DNA]</scope>
    <source>
        <strain evidence="18 19">HG15A2</strain>
    </source>
</reference>
<evidence type="ECO:0000256" key="5">
    <source>
        <dbReference type="ARBA" id="ARBA00022723"/>
    </source>
</evidence>
<protein>
    <recommendedName>
        <fullName evidence="14">ATP-dependent zinc metalloprotease FtsH</fullName>
        <ecNumber evidence="14">3.4.24.-</ecNumber>
    </recommendedName>
</protein>
<keyword evidence="9 14" id="KW-0067">ATP-binding</keyword>
<dbReference type="Pfam" id="PF01434">
    <property type="entry name" value="Peptidase_M41"/>
    <property type="match status" value="1"/>
</dbReference>
<dbReference type="InterPro" id="IPR041569">
    <property type="entry name" value="AAA_lid_3"/>
</dbReference>
<proteinExistence type="inferred from homology"/>
<keyword evidence="10 14" id="KW-1133">Transmembrane helix</keyword>
<evidence type="ECO:0000256" key="6">
    <source>
        <dbReference type="ARBA" id="ARBA00022741"/>
    </source>
</evidence>
<dbReference type="InterPro" id="IPR000642">
    <property type="entry name" value="Peptidase_M41"/>
</dbReference>
<dbReference type="GO" id="GO:0016887">
    <property type="term" value="F:ATP hydrolysis activity"/>
    <property type="evidence" value="ECO:0007669"/>
    <property type="project" value="UniProtKB-UniRule"/>
</dbReference>
<evidence type="ECO:0000256" key="11">
    <source>
        <dbReference type="ARBA" id="ARBA00023049"/>
    </source>
</evidence>
<dbReference type="FunFam" id="3.40.50.300:FF:000001">
    <property type="entry name" value="ATP-dependent zinc metalloprotease FtsH"/>
    <property type="match status" value="1"/>
</dbReference>
<comment type="subcellular location">
    <subcellularLocation>
        <location evidence="14">Cell membrane</location>
        <topology evidence="14">Multi-pass membrane protein</topology>
        <orientation evidence="14">Cytoplasmic side</orientation>
    </subcellularLocation>
    <subcellularLocation>
        <location evidence="1">Membrane</location>
    </subcellularLocation>
</comment>
<feature type="transmembrane region" description="Helical" evidence="14">
    <location>
        <begin position="23"/>
        <end position="41"/>
    </location>
</feature>
<evidence type="ECO:0000256" key="8">
    <source>
        <dbReference type="ARBA" id="ARBA00022833"/>
    </source>
</evidence>
<dbReference type="RefSeq" id="WP_315851214.1">
    <property type="nucleotide sequence ID" value="NZ_CP036263.1"/>
</dbReference>
<dbReference type="EC" id="3.4.24.-" evidence="14"/>
<keyword evidence="7 14" id="KW-0378">Hydrolase</keyword>
<dbReference type="GO" id="GO:0006508">
    <property type="term" value="P:proteolysis"/>
    <property type="evidence" value="ECO:0007669"/>
    <property type="project" value="UniProtKB-KW"/>
</dbReference>
<evidence type="ECO:0000259" key="17">
    <source>
        <dbReference type="SMART" id="SM00382"/>
    </source>
</evidence>
<dbReference type="GO" id="GO:0005886">
    <property type="term" value="C:plasma membrane"/>
    <property type="evidence" value="ECO:0007669"/>
    <property type="project" value="UniProtKB-SubCell"/>
</dbReference>